<dbReference type="WBParaSite" id="ES5_v2.g18293.t1">
    <property type="protein sequence ID" value="ES5_v2.g18293.t1"/>
    <property type="gene ID" value="ES5_v2.g18293"/>
</dbReference>
<reference evidence="2" key="1">
    <citation type="submission" date="2022-11" db="UniProtKB">
        <authorList>
            <consortium name="WormBaseParasite"/>
        </authorList>
    </citation>
    <scope>IDENTIFICATION</scope>
</reference>
<name>A0AC34FLN0_9BILA</name>
<evidence type="ECO:0000313" key="1">
    <source>
        <dbReference type="Proteomes" id="UP000887579"/>
    </source>
</evidence>
<dbReference type="Proteomes" id="UP000887579">
    <property type="component" value="Unplaced"/>
</dbReference>
<accession>A0AC34FLN0</accession>
<protein>
    <submittedName>
        <fullName evidence="2">BTB domain-containing protein</fullName>
    </submittedName>
</protein>
<sequence length="558" mass="64029">MASISSTNMLEYSFALEWTISEDRLNALKNSVNNEYLQSDTFSAIHTSGVNYYLRIYPNGYNNSSRGKPWICLYLVRGNEEIVEAECSFFIKTLKLTHKLNYTFNKDVLPGVTCCSVDLFDSSEKAIVDGKFIVKVDGIFKVVHVEPSWGKNYDFGGLWNIGFEDFTIVAEKKEIKAHKNVLAFHSPVFIAMFNSPLKEKAENKVKITDFSFNIVKKAAHKNVLAFHSPVFIAMFNSPLKEKAENKVKITDFSFNIVKKAVKLCYDFKLVPEITIEECFSLLKFADKYNMEIVQSHLEAYLSGKITVANFCEVVNNAVAGNALKLQNRCMDFIMNFWHYQTRILGVYNILEYPFALEFTVSEDRLKALKDSTNYEYLESDKFIAINSSGVKYYLDIFPNGDYDKRRGKTWISLHLDLGNEKKVEGEWTFSIKAAKWTHKMKIPFDGNYGYGISFGSVNELFDPNKKFIVDGKFTVQVEGIFKVEKAESNYETAKNFTDLWNMGYKDFTIIADKKEIKVHKCVLAAYSPVFDAMFQPPMKEAIENKVELIDFAFDTVEK</sequence>
<evidence type="ECO:0000313" key="2">
    <source>
        <dbReference type="WBParaSite" id="ES5_v2.g18293.t1"/>
    </source>
</evidence>
<organism evidence="1 2">
    <name type="scientific">Panagrolaimus sp. ES5</name>
    <dbReference type="NCBI Taxonomy" id="591445"/>
    <lineage>
        <taxon>Eukaryota</taxon>
        <taxon>Metazoa</taxon>
        <taxon>Ecdysozoa</taxon>
        <taxon>Nematoda</taxon>
        <taxon>Chromadorea</taxon>
        <taxon>Rhabditida</taxon>
        <taxon>Tylenchina</taxon>
        <taxon>Panagrolaimomorpha</taxon>
        <taxon>Panagrolaimoidea</taxon>
        <taxon>Panagrolaimidae</taxon>
        <taxon>Panagrolaimus</taxon>
    </lineage>
</organism>
<proteinExistence type="predicted"/>